<dbReference type="Proteomes" id="UP000268844">
    <property type="component" value="Unassembled WGS sequence"/>
</dbReference>
<evidence type="ECO:0000313" key="4">
    <source>
        <dbReference type="Proteomes" id="UP000268844"/>
    </source>
</evidence>
<accession>A0A447IEE1</accession>
<feature type="domain" description="Endonuclease/exonuclease/phosphatase" evidence="2">
    <location>
        <begin position="103"/>
        <end position="302"/>
    </location>
</feature>
<dbReference type="Gene3D" id="3.60.10.10">
    <property type="entry name" value="Endonuclease/exonuclease/phosphatase"/>
    <property type="match status" value="1"/>
</dbReference>
<sequence length="315" mass="34099">MLSKAEFRGVLLAIAGFVSLLLLIISWSPVLPGELLLQSLRFHILAAGIVVLVALVAFGARWHGLLYGLVLVVGAAHAGYVVWQLYAWRTPMAGQPVAQFQLMSSNTLTGNRSAEQLVQAVLADPPDIVVFEETPGIEQYLDRLGTAFPHRFGCDRSASCDISLFSRLPIVDGGVLLLPPFNRERLVWARVEVDGQPVTIVGAHLSKPYFDEASWEELFNIGRFIMGLEGPVVLAGDFNAAAWSEPLAMLVDRLQLSPGPSMPATWPVRAGMLGVPIDNMFTRGQARILDIASGADSHGSNHRPLIATIGLYTAP</sequence>
<name>A0A447IEE1_9HYPH</name>
<feature type="transmembrane region" description="Helical" evidence="1">
    <location>
        <begin position="40"/>
        <end position="58"/>
    </location>
</feature>
<dbReference type="OrthoDB" id="3808618at2"/>
<dbReference type="AlphaFoldDB" id="A0A447IEE1"/>
<dbReference type="GO" id="GO:0003824">
    <property type="term" value="F:catalytic activity"/>
    <property type="evidence" value="ECO:0007669"/>
    <property type="project" value="InterPro"/>
</dbReference>
<proteinExistence type="predicted"/>
<dbReference type="Pfam" id="PF03372">
    <property type="entry name" value="Exo_endo_phos"/>
    <property type="match status" value="1"/>
</dbReference>
<dbReference type="InterPro" id="IPR036691">
    <property type="entry name" value="Endo/exonu/phosph_ase_sf"/>
</dbReference>
<gene>
    <name evidence="3" type="ORF">DEVEQU_02980</name>
</gene>
<feature type="transmembrane region" description="Helical" evidence="1">
    <location>
        <begin position="7"/>
        <end position="28"/>
    </location>
</feature>
<dbReference type="SUPFAM" id="SSF56219">
    <property type="entry name" value="DNase I-like"/>
    <property type="match status" value="1"/>
</dbReference>
<keyword evidence="1" id="KW-0472">Membrane</keyword>
<dbReference type="EMBL" id="UZWD01000036">
    <property type="protein sequence ID" value="VDS05835.1"/>
    <property type="molecule type" value="Genomic_DNA"/>
</dbReference>
<evidence type="ECO:0000256" key="1">
    <source>
        <dbReference type="SAM" id="Phobius"/>
    </source>
</evidence>
<keyword evidence="1" id="KW-1133">Transmembrane helix</keyword>
<organism evidence="3 4">
    <name type="scientific">Devosia equisanguinis</name>
    <dbReference type="NCBI Taxonomy" id="2490941"/>
    <lineage>
        <taxon>Bacteria</taxon>
        <taxon>Pseudomonadati</taxon>
        <taxon>Pseudomonadota</taxon>
        <taxon>Alphaproteobacteria</taxon>
        <taxon>Hyphomicrobiales</taxon>
        <taxon>Devosiaceae</taxon>
        <taxon>Devosia</taxon>
    </lineage>
</organism>
<feature type="transmembrane region" description="Helical" evidence="1">
    <location>
        <begin position="65"/>
        <end position="86"/>
    </location>
</feature>
<dbReference type="InterPro" id="IPR005135">
    <property type="entry name" value="Endo/exonuclease/phosphatase"/>
</dbReference>
<keyword evidence="1" id="KW-0812">Transmembrane</keyword>
<protein>
    <recommendedName>
        <fullName evidence="2">Endonuclease/exonuclease/phosphatase domain-containing protein</fullName>
    </recommendedName>
</protein>
<keyword evidence="4" id="KW-1185">Reference proteome</keyword>
<evidence type="ECO:0000313" key="3">
    <source>
        <dbReference type="EMBL" id="VDS05835.1"/>
    </source>
</evidence>
<reference evidence="3 4" key="1">
    <citation type="submission" date="2018-12" db="EMBL/GenBank/DDBJ databases">
        <authorList>
            <person name="Criscuolo A."/>
        </authorList>
    </citation>
    <scope>NUCLEOTIDE SEQUENCE [LARGE SCALE GENOMIC DNA]</scope>
    <source>
        <strain evidence="3">ACIP1116281</strain>
    </source>
</reference>
<evidence type="ECO:0000259" key="2">
    <source>
        <dbReference type="Pfam" id="PF03372"/>
    </source>
</evidence>
<dbReference type="RefSeq" id="WP_126151363.1">
    <property type="nucleotide sequence ID" value="NZ_JBHTMH010000001.1"/>
</dbReference>